<gene>
    <name evidence="5" type="primary">LOC113205435</name>
</gene>
<dbReference type="RefSeq" id="XP_026276852.2">
    <property type="nucleotide sequence ID" value="XM_026421067.2"/>
</dbReference>
<evidence type="ECO:0000256" key="2">
    <source>
        <dbReference type="SAM" id="MobiDB-lite"/>
    </source>
</evidence>
<dbReference type="AlphaFoldDB" id="A0A6J1S762"/>
<dbReference type="GeneID" id="113205435"/>
<feature type="region of interest" description="Disordered" evidence="2">
    <location>
        <begin position="298"/>
        <end position="323"/>
    </location>
</feature>
<sequence>MFHQSPALRGHDPRAGMTRSELLLAAATGTLLLALAAAVPPTPAPGIASATAGAALQDQGSSLDFDSEIPPAPTDLTADEKETIKSLFGSDVLRGDLHLSENQADYDAPAPTMMLRTESQNLLMNPSTYSVPSQAYPLYFVAFQGRRYPVYDSTVSRSLGYLQWVRQRQRKKLLEQQLRTLLEKQQEQLREQIVNLDEQEAALEKQRSAVQEQRQRLWTQREALREQLGVLQQQEKEPTPFYLAPVNFLRPAAMPSWSVSQDPSLAEEQLGEAGRFVITIPGPTTVVANQALAAPAAPNASSGQTRQGGAAPAAAPGAAYGGVVTPGVPDSLAQFSRSQAAAGKSSSNV</sequence>
<dbReference type="KEGG" id="foc:113205435"/>
<feature type="chain" id="PRO_5039166153" evidence="3">
    <location>
        <begin position="39"/>
        <end position="349"/>
    </location>
</feature>
<dbReference type="SUPFAM" id="SSF56954">
    <property type="entry name" value="Outer membrane efflux proteins (OEP)"/>
    <property type="match status" value="1"/>
</dbReference>
<dbReference type="InterPro" id="IPR006311">
    <property type="entry name" value="TAT_signal"/>
</dbReference>
<dbReference type="Proteomes" id="UP000504606">
    <property type="component" value="Unplaced"/>
</dbReference>
<evidence type="ECO:0000256" key="3">
    <source>
        <dbReference type="SAM" id="SignalP"/>
    </source>
</evidence>
<evidence type="ECO:0000313" key="5">
    <source>
        <dbReference type="RefSeq" id="XP_026276852.2"/>
    </source>
</evidence>
<evidence type="ECO:0000256" key="1">
    <source>
        <dbReference type="SAM" id="Coils"/>
    </source>
</evidence>
<accession>A0A6J1S762</accession>
<keyword evidence="3" id="KW-0732">Signal</keyword>
<proteinExistence type="predicted"/>
<feature type="coiled-coil region" evidence="1">
    <location>
        <begin position="171"/>
        <end position="216"/>
    </location>
</feature>
<protein>
    <submittedName>
        <fullName evidence="5">Uncharacterized protein LOC113205435</fullName>
    </submittedName>
</protein>
<organism evidence="4 5">
    <name type="scientific">Frankliniella occidentalis</name>
    <name type="common">Western flower thrips</name>
    <name type="synonym">Euthrips occidentalis</name>
    <dbReference type="NCBI Taxonomy" id="133901"/>
    <lineage>
        <taxon>Eukaryota</taxon>
        <taxon>Metazoa</taxon>
        <taxon>Ecdysozoa</taxon>
        <taxon>Arthropoda</taxon>
        <taxon>Hexapoda</taxon>
        <taxon>Insecta</taxon>
        <taxon>Pterygota</taxon>
        <taxon>Neoptera</taxon>
        <taxon>Paraneoptera</taxon>
        <taxon>Thysanoptera</taxon>
        <taxon>Terebrantia</taxon>
        <taxon>Thripoidea</taxon>
        <taxon>Thripidae</taxon>
        <taxon>Frankliniella</taxon>
    </lineage>
</organism>
<keyword evidence="4" id="KW-1185">Reference proteome</keyword>
<feature type="compositionally biased region" description="Low complexity" evidence="2">
    <location>
        <begin position="308"/>
        <end position="323"/>
    </location>
</feature>
<dbReference type="PROSITE" id="PS51318">
    <property type="entry name" value="TAT"/>
    <property type="match status" value="1"/>
</dbReference>
<evidence type="ECO:0000313" key="4">
    <source>
        <dbReference type="Proteomes" id="UP000504606"/>
    </source>
</evidence>
<reference evidence="5" key="1">
    <citation type="submission" date="2025-08" db="UniProtKB">
        <authorList>
            <consortium name="RefSeq"/>
        </authorList>
    </citation>
    <scope>IDENTIFICATION</scope>
    <source>
        <tissue evidence="5">Whole organism</tissue>
    </source>
</reference>
<keyword evidence="1" id="KW-0175">Coiled coil</keyword>
<name>A0A6J1S762_FRAOC</name>
<feature type="signal peptide" evidence="3">
    <location>
        <begin position="1"/>
        <end position="38"/>
    </location>
</feature>